<dbReference type="SUPFAM" id="SSF51735">
    <property type="entry name" value="NAD(P)-binding Rossmann-fold domains"/>
    <property type="match status" value="1"/>
</dbReference>
<dbReference type="PRINTS" id="PR00080">
    <property type="entry name" value="SDRFAMILY"/>
</dbReference>
<evidence type="ECO:0000313" key="3">
    <source>
        <dbReference type="EMBL" id="CAB4683084.1"/>
    </source>
</evidence>
<proteinExistence type="inferred from homology"/>
<accession>A0A6J6NDM6</accession>
<dbReference type="InterPro" id="IPR002347">
    <property type="entry name" value="SDR_fam"/>
</dbReference>
<dbReference type="InterPro" id="IPR036291">
    <property type="entry name" value="NAD(P)-bd_dom_sf"/>
</dbReference>
<sequence>MKDLTGKTALITGASSGLGESYALELAERGAKVVLVARRADRLRGLADQIAAKHGIYAATVLPMDLSVKDAASTLAKVLKGRGTQVDILVNNAGFGHTIDFIDEDNKSIVDELTVNVHTLVELTHAFLPGMVERKNGIVINIASTAAFQSLPYMAVYGATKAFVLSFTEALWGETRRSGVKVLAVCPGPTATEFFDAGGSSPALGKMIRTREDVIKTTFKALEKKRSPGSVIDGGVNKLTAISSRFFTRRFAIKLAARVMNPNKKS</sequence>
<keyword evidence="2" id="KW-0560">Oxidoreductase</keyword>
<dbReference type="PANTHER" id="PTHR43086:SF3">
    <property type="entry name" value="NADP-DEPENDENT 3-HYDROXY ACID DEHYDROGENASE YDFG"/>
    <property type="match status" value="1"/>
</dbReference>
<dbReference type="AlphaFoldDB" id="A0A6J6NDM6"/>
<name>A0A6J6NDM6_9ZZZZ</name>
<dbReference type="Pfam" id="PF00106">
    <property type="entry name" value="adh_short"/>
    <property type="match status" value="1"/>
</dbReference>
<protein>
    <submittedName>
        <fullName evidence="3">Unannotated protein</fullName>
    </submittedName>
</protein>
<gene>
    <name evidence="3" type="ORF">UFOPK2373_00378</name>
</gene>
<comment type="similarity">
    <text evidence="1">Belongs to the short-chain dehydrogenases/reductases (SDR) family.</text>
</comment>
<reference evidence="3" key="1">
    <citation type="submission" date="2020-05" db="EMBL/GenBank/DDBJ databases">
        <authorList>
            <person name="Chiriac C."/>
            <person name="Salcher M."/>
            <person name="Ghai R."/>
            <person name="Kavagutti S V."/>
        </authorList>
    </citation>
    <scope>NUCLEOTIDE SEQUENCE</scope>
</reference>
<dbReference type="GO" id="GO:0016491">
    <property type="term" value="F:oxidoreductase activity"/>
    <property type="evidence" value="ECO:0007669"/>
    <property type="project" value="UniProtKB-KW"/>
</dbReference>
<organism evidence="3">
    <name type="scientific">freshwater metagenome</name>
    <dbReference type="NCBI Taxonomy" id="449393"/>
    <lineage>
        <taxon>unclassified sequences</taxon>
        <taxon>metagenomes</taxon>
        <taxon>ecological metagenomes</taxon>
    </lineage>
</organism>
<dbReference type="PIRSF" id="PIRSF000126">
    <property type="entry name" value="11-beta-HSD1"/>
    <property type="match status" value="1"/>
</dbReference>
<evidence type="ECO:0000256" key="2">
    <source>
        <dbReference type="ARBA" id="ARBA00023002"/>
    </source>
</evidence>
<dbReference type="PANTHER" id="PTHR43086">
    <property type="entry name" value="VERY-LONG-CHAIN 3-OXOOACYL-COA REDUCTASE"/>
    <property type="match status" value="1"/>
</dbReference>
<dbReference type="EMBL" id="CAEZXL010000044">
    <property type="protein sequence ID" value="CAB4683084.1"/>
    <property type="molecule type" value="Genomic_DNA"/>
</dbReference>
<dbReference type="Gene3D" id="3.40.50.720">
    <property type="entry name" value="NAD(P)-binding Rossmann-like Domain"/>
    <property type="match status" value="1"/>
</dbReference>
<dbReference type="PRINTS" id="PR00081">
    <property type="entry name" value="GDHRDH"/>
</dbReference>
<evidence type="ECO:0000256" key="1">
    <source>
        <dbReference type="ARBA" id="ARBA00006484"/>
    </source>
</evidence>